<evidence type="ECO:0000256" key="6">
    <source>
        <dbReference type="PIRSR" id="PIRSR601382-1"/>
    </source>
</evidence>
<keyword evidence="5" id="KW-0834">Unfolded protein response</keyword>
<protein>
    <recommendedName>
        <fullName evidence="8">alpha-1,2-Mannosidase</fullName>
        <ecNumber evidence="8">3.2.1.-</ecNumber>
    </recommendedName>
</protein>
<keyword evidence="4" id="KW-0325">Glycoprotein</keyword>
<name>A0A3B4BN11_9GOBI</name>
<feature type="active site" evidence="6">
    <location>
        <position position="368"/>
    </location>
</feature>
<keyword evidence="7" id="KW-0106">Calcium</keyword>
<reference evidence="9" key="2">
    <citation type="submission" date="2025-09" db="UniProtKB">
        <authorList>
            <consortium name="Ensembl"/>
        </authorList>
    </citation>
    <scope>IDENTIFICATION</scope>
</reference>
<dbReference type="GO" id="GO:1904380">
    <property type="term" value="P:endoplasmic reticulum mannose trimming"/>
    <property type="evidence" value="ECO:0007669"/>
    <property type="project" value="InterPro"/>
</dbReference>
<dbReference type="GO" id="GO:0005975">
    <property type="term" value="P:carbohydrate metabolic process"/>
    <property type="evidence" value="ECO:0007669"/>
    <property type="project" value="InterPro"/>
</dbReference>
<dbReference type="InterPro" id="IPR012341">
    <property type="entry name" value="6hp_glycosidase-like_sf"/>
</dbReference>
<evidence type="ECO:0000256" key="1">
    <source>
        <dbReference type="ARBA" id="ARBA00004240"/>
    </source>
</evidence>
<comment type="similarity">
    <text evidence="2 8">Belongs to the glycosyl hydrolase 47 family.</text>
</comment>
<feature type="active site" description="Proton donor" evidence="6">
    <location>
        <position position="349"/>
    </location>
</feature>
<keyword evidence="7" id="KW-0479">Metal-binding</keyword>
<reference evidence="9" key="1">
    <citation type="submission" date="2025-08" db="UniProtKB">
        <authorList>
            <consortium name="Ensembl"/>
        </authorList>
    </citation>
    <scope>IDENTIFICATION</scope>
</reference>
<dbReference type="AlphaFoldDB" id="A0A3B4BN11"/>
<dbReference type="Ensembl" id="ENSPMGT00000031804.1">
    <property type="protein sequence ID" value="ENSPMGP00000029880.1"/>
    <property type="gene ID" value="ENSPMGG00000024028.1"/>
</dbReference>
<evidence type="ECO:0000256" key="2">
    <source>
        <dbReference type="ARBA" id="ARBA00007658"/>
    </source>
</evidence>
<keyword evidence="8" id="KW-0326">Glycosidase</keyword>
<dbReference type="EC" id="3.2.1.-" evidence="8"/>
<dbReference type="InterPro" id="IPR001382">
    <property type="entry name" value="Glyco_hydro_47"/>
</dbReference>
<keyword evidence="10" id="KW-1185">Reference proteome</keyword>
<keyword evidence="3" id="KW-0256">Endoplasmic reticulum</keyword>
<dbReference type="Proteomes" id="UP000261520">
    <property type="component" value="Unplaced"/>
</dbReference>
<evidence type="ECO:0000256" key="8">
    <source>
        <dbReference type="RuleBase" id="RU361193"/>
    </source>
</evidence>
<dbReference type="PANTHER" id="PTHR45679">
    <property type="entry name" value="ER DEGRADATION-ENHANCING ALPHA-MANNOSIDASE-LIKE PROTEIN 2"/>
    <property type="match status" value="1"/>
</dbReference>
<keyword evidence="8" id="KW-0378">Hydrolase</keyword>
<dbReference type="Gene3D" id="1.50.10.10">
    <property type="match status" value="1"/>
</dbReference>
<evidence type="ECO:0000313" key="9">
    <source>
        <dbReference type="Ensembl" id="ENSPMGP00000029880.1"/>
    </source>
</evidence>
<evidence type="ECO:0000256" key="7">
    <source>
        <dbReference type="PIRSR" id="PIRSR601382-2"/>
    </source>
</evidence>
<dbReference type="GO" id="GO:0005509">
    <property type="term" value="F:calcium ion binding"/>
    <property type="evidence" value="ECO:0007669"/>
    <property type="project" value="InterPro"/>
</dbReference>
<dbReference type="GO" id="GO:0044322">
    <property type="term" value="C:endoplasmic reticulum quality control compartment"/>
    <property type="evidence" value="ECO:0007669"/>
    <property type="project" value="GOC"/>
</dbReference>
<dbReference type="InterPro" id="IPR044674">
    <property type="entry name" value="EDEM1/2/3"/>
</dbReference>
<evidence type="ECO:0000256" key="5">
    <source>
        <dbReference type="ARBA" id="ARBA00023230"/>
    </source>
</evidence>
<dbReference type="PANTHER" id="PTHR45679:SF1">
    <property type="entry name" value="ALPHA-1,2-MANNOSIDASE"/>
    <property type="match status" value="1"/>
</dbReference>
<accession>A0A3B4BN11</accession>
<dbReference type="GO" id="GO:0016020">
    <property type="term" value="C:membrane"/>
    <property type="evidence" value="ECO:0007669"/>
    <property type="project" value="InterPro"/>
</dbReference>
<feature type="active site" description="Proton donor" evidence="6">
    <location>
        <position position="104"/>
    </location>
</feature>
<evidence type="ECO:0000313" key="10">
    <source>
        <dbReference type="Proteomes" id="UP000261520"/>
    </source>
</evidence>
<dbReference type="GO" id="GO:0006986">
    <property type="term" value="P:response to unfolded protein"/>
    <property type="evidence" value="ECO:0007669"/>
    <property type="project" value="UniProtKB-KW"/>
</dbReference>
<dbReference type="SUPFAM" id="SSF48225">
    <property type="entry name" value="Seven-hairpin glycosidases"/>
    <property type="match status" value="1"/>
</dbReference>
<evidence type="ECO:0000256" key="4">
    <source>
        <dbReference type="ARBA" id="ARBA00023180"/>
    </source>
</evidence>
<dbReference type="PRINTS" id="PR00747">
    <property type="entry name" value="GLYHDRLASE47"/>
</dbReference>
<evidence type="ECO:0000256" key="3">
    <source>
        <dbReference type="ARBA" id="ARBA00022824"/>
    </source>
</evidence>
<dbReference type="Pfam" id="PF01532">
    <property type="entry name" value="Glyco_hydro_47"/>
    <property type="match status" value="1"/>
</dbReference>
<comment type="cofactor">
    <cofactor evidence="7">
        <name>Ca(2+)</name>
        <dbReference type="ChEBI" id="CHEBI:29108"/>
    </cofactor>
</comment>
<dbReference type="InterPro" id="IPR036026">
    <property type="entry name" value="Seven-hairpin_glycosidases"/>
</dbReference>
<sequence>MHSPKCFIIYREQIIEMFDHAYGSYMKYAYPADELMPLSCKGRVRGQEPNRGDIDESLGKFSLTLIDTLDTLVVLNKLDEFEEAVRKVVRDIRLDNDVVVSVFETNIRVLGGLLGAHVMADLFRQQGERMQWYRDELLHMAKDLGHRLLPAFNTTSGLPYPKINLRYGVLNPLSRIGTETDTCTACAGTMILEFAALSRLSGDSVFEKHARKALDVLWNRRQKESDLVGTVINIHNGEWIRRGKNSGVGAGIDSYYEYLMKAYILLGDHVFLERFNILFLYLKPINTNFQPPLLLNVHMHNPTVSVRSWMDSLLAFFPGLQVLRGDLKPAIETHEMLYQVTKQHKFLPEVLLYINILVHWGQHLLRPEFAESTYYLYKATGDHYYLRVGQSIVEKLNVYARVPCGFAAVQDVRTGTHEDRMDSFFLAEMFKYLYLLFSEKSQLPINIDDYVFTTEAHLLPVSLSTKQPPCQDNMTVSPQHNTFNFILSMDLLKPLIGLKCFLLQYVEQRHFSLPTPLIAQLL</sequence>
<feature type="binding site" evidence="7">
    <location>
        <position position="454"/>
    </location>
    <ligand>
        <name>Ca(2+)</name>
        <dbReference type="ChEBI" id="CHEBI:29108"/>
    </ligand>
</feature>
<organism evidence="9 10">
    <name type="scientific">Periophthalmus magnuspinnatus</name>
    <dbReference type="NCBI Taxonomy" id="409849"/>
    <lineage>
        <taxon>Eukaryota</taxon>
        <taxon>Metazoa</taxon>
        <taxon>Chordata</taxon>
        <taxon>Craniata</taxon>
        <taxon>Vertebrata</taxon>
        <taxon>Euteleostomi</taxon>
        <taxon>Actinopterygii</taxon>
        <taxon>Neopterygii</taxon>
        <taxon>Teleostei</taxon>
        <taxon>Neoteleostei</taxon>
        <taxon>Acanthomorphata</taxon>
        <taxon>Gobiaria</taxon>
        <taxon>Gobiiformes</taxon>
        <taxon>Gobioidei</taxon>
        <taxon>Gobiidae</taxon>
        <taxon>Oxudercinae</taxon>
        <taxon>Periophthalmus</taxon>
    </lineage>
</organism>
<dbReference type="GO" id="GO:0004571">
    <property type="term" value="F:mannosyl-oligosaccharide 1,2-alpha-mannosidase activity"/>
    <property type="evidence" value="ECO:0007669"/>
    <property type="project" value="InterPro"/>
</dbReference>
<proteinExistence type="inferred from homology"/>
<feature type="active site" evidence="6">
    <location>
        <position position="253"/>
    </location>
</feature>
<comment type="subcellular location">
    <subcellularLocation>
        <location evidence="1">Endoplasmic reticulum</location>
    </subcellularLocation>
</comment>